<name>A0A3E0H6D2_9GAMM</name>
<evidence type="ECO:0000313" key="3">
    <source>
        <dbReference type="Proteomes" id="UP000256774"/>
    </source>
</evidence>
<dbReference type="Proteomes" id="UP000256774">
    <property type="component" value="Unassembled WGS sequence"/>
</dbReference>
<keyword evidence="3" id="KW-1185">Reference proteome</keyword>
<dbReference type="EMBL" id="QUNR01000002">
    <property type="protein sequence ID" value="REH39051.1"/>
    <property type="molecule type" value="Genomic_DNA"/>
</dbReference>
<feature type="compositionally biased region" description="Basic residues" evidence="1">
    <location>
        <begin position="223"/>
        <end position="233"/>
    </location>
</feature>
<feature type="region of interest" description="Disordered" evidence="1">
    <location>
        <begin position="207"/>
        <end position="241"/>
    </location>
</feature>
<dbReference type="RefSeq" id="WP_116208059.1">
    <property type="nucleotide sequence ID" value="NZ_QUNR01000002.1"/>
</dbReference>
<evidence type="ECO:0000256" key="1">
    <source>
        <dbReference type="SAM" id="MobiDB-lite"/>
    </source>
</evidence>
<evidence type="ECO:0000313" key="2">
    <source>
        <dbReference type="EMBL" id="REH39051.1"/>
    </source>
</evidence>
<dbReference type="AlphaFoldDB" id="A0A3E0H6D2"/>
<reference evidence="2 3" key="1">
    <citation type="submission" date="2018-08" db="EMBL/GenBank/DDBJ databases">
        <title>Genomic Encyclopedia of Type Strains, Phase IV (KMG-IV): sequencing the most valuable type-strain genomes for metagenomic binning, comparative biology and taxonomic classification.</title>
        <authorList>
            <person name="Goeker M."/>
        </authorList>
    </citation>
    <scope>NUCLEOTIDE SEQUENCE [LARGE SCALE GENOMIC DNA]</scope>
    <source>
        <strain evidence="2 3">DSM 26022</strain>
    </source>
</reference>
<sequence length="780" mass="87319">MNSFDVISTRVAHALWAPADKHYLSVAISRLHDLVTVTPELAIEIGISKAELSEFSQLIQAEALNNPSRSPELAVINAPLLDETTNTHPFHGYRQQHAGYVILLTSLPNNHPLKVDCDELTAKLLTQTVKLNLSKTLDEYSETLAKATRMQLMGARLEDEQRQPSSDALIKVCLALRTFVDAASQGRPIDEVLPLCEQFNRQAKSFIKNPEKTRIGRKATSGSKRKGQSKKTPHRDSKSLLNLSAPAQIQVMRQDLHVEEQVEFIHVAIPPKISKKAQENDCSPLELMTEQAIISPKIPQDHSRHSSIAVGRYQAKQLANRNELLRWDVVNLTHHQIQGCLELLIKMSAVKNDLGIASSFLLVSLVTGRSLVNLPGAIWIDPSATKFDESSLSALSDDPSKINVVLLPAMGCLALRVNQPNVVKVRDWNGVIPRSEFVLVPDYLSVSQLMLSQLAGQDIEPELLVNVKKDHIVSAAMRVGLSLKTYGVSATRLWQTLPRLLQSESGMNTAMALLTDWQTSNSVVDLHYHCVEAQKLASRYRASMDALLHYDTKYWVCEKHLPAQKYFVGSPNCISAKKLKVLIDQFENALLDRYDIVQHANLLTLYTLMVMTAGFGFRHAISPKIELHPFRDRMILSYQEKDALRQLVLPKLVQKQLAVYREMRITPIAHGAPKVVGNKLSFFLISPKCLVRPFKPGGFSKELKAYGLEFELELNSMRRWMFSALFNEGVRGIQTDFYGGHGVMGREPLTTFSSTNFDSFIAAADEMDRVLEATGWRVLS</sequence>
<comment type="caution">
    <text evidence="2">The sequence shown here is derived from an EMBL/GenBank/DDBJ whole genome shotgun (WGS) entry which is preliminary data.</text>
</comment>
<gene>
    <name evidence="2" type="ORF">DFR26_1224</name>
</gene>
<protein>
    <submittedName>
        <fullName evidence="2">Uncharacterized protein</fullName>
    </submittedName>
</protein>
<proteinExistence type="predicted"/>
<accession>A0A3E0H6D2</accession>
<organism evidence="2 3">
    <name type="scientific">Paraperlucidibaca baekdonensis</name>
    <dbReference type="NCBI Taxonomy" id="748120"/>
    <lineage>
        <taxon>Bacteria</taxon>
        <taxon>Pseudomonadati</taxon>
        <taxon>Pseudomonadota</taxon>
        <taxon>Gammaproteobacteria</taxon>
        <taxon>Moraxellales</taxon>
        <taxon>Moraxellaceae</taxon>
        <taxon>Paraperlucidibaca</taxon>
    </lineage>
</organism>